<name>A0ABT4PF04_9BACT</name>
<proteinExistence type="predicted"/>
<feature type="domain" description="Thioredoxin" evidence="5">
    <location>
        <begin position="219"/>
        <end position="360"/>
    </location>
</feature>
<organism evidence="6 7">
    <name type="scientific">Phocaeicola acetigenes</name>
    <dbReference type="NCBI Taxonomy" id="3016083"/>
    <lineage>
        <taxon>Bacteria</taxon>
        <taxon>Pseudomonadati</taxon>
        <taxon>Bacteroidota</taxon>
        <taxon>Bacteroidia</taxon>
        <taxon>Bacteroidales</taxon>
        <taxon>Bacteroidaceae</taxon>
        <taxon>Phocaeicola</taxon>
    </lineage>
</organism>
<dbReference type="InterPro" id="IPR013766">
    <property type="entry name" value="Thioredoxin_domain"/>
</dbReference>
<dbReference type="Proteomes" id="UP001141933">
    <property type="component" value="Unassembled WGS sequence"/>
</dbReference>
<keyword evidence="3" id="KW-1015">Disulfide bond</keyword>
<dbReference type="InterPro" id="IPR050553">
    <property type="entry name" value="Thioredoxin_ResA/DsbE_sf"/>
</dbReference>
<dbReference type="RefSeq" id="WP_269876680.1">
    <property type="nucleotide sequence ID" value="NZ_JAPZVM010000002.1"/>
</dbReference>
<evidence type="ECO:0000256" key="1">
    <source>
        <dbReference type="ARBA" id="ARBA00004196"/>
    </source>
</evidence>
<keyword evidence="4" id="KW-0676">Redox-active center</keyword>
<comment type="subcellular location">
    <subcellularLocation>
        <location evidence="1">Cell envelope</location>
    </subcellularLocation>
</comment>
<dbReference type="CDD" id="cd02966">
    <property type="entry name" value="TlpA_like_family"/>
    <property type="match status" value="1"/>
</dbReference>
<dbReference type="PROSITE" id="PS51257">
    <property type="entry name" value="PROKAR_LIPOPROTEIN"/>
    <property type="match status" value="1"/>
</dbReference>
<dbReference type="PROSITE" id="PS51352">
    <property type="entry name" value="THIOREDOXIN_2"/>
    <property type="match status" value="1"/>
</dbReference>
<evidence type="ECO:0000313" key="7">
    <source>
        <dbReference type="Proteomes" id="UP001141933"/>
    </source>
</evidence>
<dbReference type="Pfam" id="PF00578">
    <property type="entry name" value="AhpC-TSA"/>
    <property type="match status" value="1"/>
</dbReference>
<keyword evidence="2" id="KW-0201">Cytochrome c-type biogenesis</keyword>
<dbReference type="InterPro" id="IPR000866">
    <property type="entry name" value="AhpC/TSA"/>
</dbReference>
<evidence type="ECO:0000256" key="2">
    <source>
        <dbReference type="ARBA" id="ARBA00022748"/>
    </source>
</evidence>
<dbReference type="EMBL" id="JAPZVM010000002">
    <property type="protein sequence ID" value="MCZ8371631.1"/>
    <property type="molecule type" value="Genomic_DNA"/>
</dbReference>
<dbReference type="Gene3D" id="3.40.30.10">
    <property type="entry name" value="Glutaredoxin"/>
    <property type="match status" value="1"/>
</dbReference>
<reference evidence="6" key="1">
    <citation type="submission" date="2022-12" db="EMBL/GenBank/DDBJ databases">
        <title>Phocaeicola acetigenes sp. nov., isolated feces from a healthy human.</title>
        <authorList>
            <person name="Do H."/>
            <person name="Ha Y.B."/>
            <person name="Kim J.-S."/>
            <person name="Suh M.K."/>
            <person name="Kim H.S."/>
            <person name="Lee J.-S."/>
        </authorList>
    </citation>
    <scope>NUCLEOTIDE SEQUENCE</scope>
    <source>
        <strain evidence="6">KGMB11183</strain>
    </source>
</reference>
<accession>A0ABT4PF04</accession>
<evidence type="ECO:0000259" key="5">
    <source>
        <dbReference type="PROSITE" id="PS51352"/>
    </source>
</evidence>
<evidence type="ECO:0000256" key="3">
    <source>
        <dbReference type="ARBA" id="ARBA00023157"/>
    </source>
</evidence>
<comment type="caution">
    <text evidence="6">The sequence shown here is derived from an EMBL/GenBank/DDBJ whole genome shotgun (WGS) entry which is preliminary data.</text>
</comment>
<dbReference type="SUPFAM" id="SSF52833">
    <property type="entry name" value="Thioredoxin-like"/>
    <property type="match status" value="1"/>
</dbReference>
<gene>
    <name evidence="6" type="ORF">O6P32_02795</name>
</gene>
<dbReference type="Pfam" id="PF14289">
    <property type="entry name" value="DUF4369"/>
    <property type="match status" value="1"/>
</dbReference>
<protein>
    <submittedName>
        <fullName evidence="6">TlpA disulfide reductase family protein</fullName>
    </submittedName>
</protein>
<dbReference type="InterPro" id="IPR025380">
    <property type="entry name" value="DUF4369"/>
</dbReference>
<evidence type="ECO:0000313" key="6">
    <source>
        <dbReference type="EMBL" id="MCZ8371631.1"/>
    </source>
</evidence>
<dbReference type="PANTHER" id="PTHR42852">
    <property type="entry name" value="THIOL:DISULFIDE INTERCHANGE PROTEIN DSBE"/>
    <property type="match status" value="1"/>
</dbReference>
<evidence type="ECO:0000256" key="4">
    <source>
        <dbReference type="ARBA" id="ARBA00023284"/>
    </source>
</evidence>
<dbReference type="InterPro" id="IPR036249">
    <property type="entry name" value="Thioredoxin-like_sf"/>
</dbReference>
<keyword evidence="7" id="KW-1185">Reference proteome</keyword>
<dbReference type="PANTHER" id="PTHR42852:SF6">
    <property type="entry name" value="THIOL:DISULFIDE INTERCHANGE PROTEIN DSBE"/>
    <property type="match status" value="1"/>
</dbReference>
<sequence length="360" mass="41272">MKKYLLLGSILLTGIACTQQTEKEFSIEGTLEKPFTGTVYLGYIDQKYQNIDSITLSGANSFSFTQAIEHPDKYYIRFRPYQSGYEFIAEAGGKYTASAGAIGVQQGVEQKLMNQYLETVKPLEEESQSLMKQNPSTPEALATLQKQMNDNFFKREKATIDFIKAHPQSYTAVELAGNLLLREYPEWKEVYETIDTLNYTYSYAFKTLKEKMEDARVIWIQNTQAPDFTTTDIHGKQVKLSDFKGKYVLLDFWASWCRPCRDKAKEIKAIYPQLQKRGVVMCGINLDEKKEQWVKATEEDGIIWTNTSELKPFNDNAISQAYKIRQIPALFLVSPSGEIIKQNPEIEYLLNLPEVTNPNK</sequence>